<organism evidence="1 2">
    <name type="scientific">Francisella orientalis</name>
    <dbReference type="NCBI Taxonomy" id="299583"/>
    <lineage>
        <taxon>Bacteria</taxon>
        <taxon>Pseudomonadati</taxon>
        <taxon>Pseudomonadota</taxon>
        <taxon>Gammaproteobacteria</taxon>
        <taxon>Thiotrichales</taxon>
        <taxon>Francisellaceae</taxon>
        <taxon>Francisella</taxon>
    </lineage>
</organism>
<name>A0ABM5U7J7_9GAMM</name>
<dbReference type="Proteomes" id="UP000035930">
    <property type="component" value="Chromosome"/>
</dbReference>
<keyword evidence="2" id="KW-1185">Reference proteome</keyword>
<evidence type="ECO:0000313" key="1">
    <source>
        <dbReference type="EMBL" id="AKN89149.1"/>
    </source>
</evidence>
<evidence type="ECO:0000313" key="2">
    <source>
        <dbReference type="Proteomes" id="UP000035930"/>
    </source>
</evidence>
<protein>
    <submittedName>
        <fullName evidence="1">Uncharacterized protein</fullName>
    </submittedName>
</protein>
<reference evidence="1" key="1">
    <citation type="submission" date="2017-08" db="EMBL/GenBank/DDBJ databases">
        <title>Complete Genome Sequence of Francisella noatunensis subsp. orientalis strain FNO190.</title>
        <authorList>
            <person name="Pereira F.L."/>
            <person name="Goncalves L.A."/>
            <person name="Guilherme T.C."/>
            <person name="Soares S.C."/>
            <person name="Dorella F.A."/>
            <person name="Carvalho A.F."/>
            <person name="Leibowitz M.P."/>
            <person name="Leal C.A.G."/>
            <person name="Azevedo V.A.C."/>
            <person name="Figueiredo H.C.P."/>
        </authorList>
    </citation>
    <scope>NUCLEOTIDE SEQUENCE</scope>
    <source>
        <strain evidence="1">FNO190</strain>
    </source>
</reference>
<proteinExistence type="predicted"/>
<gene>
    <name evidence="1" type="ORF">FNO190_1525</name>
</gene>
<sequence length="21" mass="2581">MQLFISRQNISLQLKNTFDHF</sequence>
<dbReference type="EMBL" id="CP011923">
    <property type="protein sequence ID" value="AKN89149.1"/>
    <property type="molecule type" value="Genomic_DNA"/>
</dbReference>
<accession>A0ABM5U7J7</accession>